<protein>
    <submittedName>
        <fullName evidence="2">Uncharacterized protein</fullName>
    </submittedName>
</protein>
<feature type="compositionally biased region" description="Basic residues" evidence="1">
    <location>
        <begin position="1"/>
        <end position="10"/>
    </location>
</feature>
<evidence type="ECO:0000256" key="1">
    <source>
        <dbReference type="SAM" id="MobiDB-lite"/>
    </source>
</evidence>
<proteinExistence type="predicted"/>
<reference evidence="3" key="1">
    <citation type="journal article" date="2014" name="Science">
        <title>Ancient hybridizations among the ancestral genomes of bread wheat.</title>
        <authorList>
            <consortium name="International Wheat Genome Sequencing Consortium,"/>
            <person name="Marcussen T."/>
            <person name="Sandve S.R."/>
            <person name="Heier L."/>
            <person name="Spannagl M."/>
            <person name="Pfeifer M."/>
            <person name="Jakobsen K.S."/>
            <person name="Wulff B.B."/>
            <person name="Steuernagel B."/>
            <person name="Mayer K.F."/>
            <person name="Olsen O.A."/>
        </authorList>
    </citation>
    <scope>NUCLEOTIDE SEQUENCE [LARGE SCALE GENOMIC DNA]</scope>
    <source>
        <strain evidence="3">cv. AL8/78</strain>
    </source>
</reference>
<dbReference type="Gramene" id="AET2Gv20365000.7">
    <property type="protein sequence ID" value="AET2Gv20365000.7"/>
    <property type="gene ID" value="AET2Gv20365000"/>
</dbReference>
<organism evidence="2 3">
    <name type="scientific">Aegilops tauschii subsp. strangulata</name>
    <name type="common">Goatgrass</name>
    <dbReference type="NCBI Taxonomy" id="200361"/>
    <lineage>
        <taxon>Eukaryota</taxon>
        <taxon>Viridiplantae</taxon>
        <taxon>Streptophyta</taxon>
        <taxon>Embryophyta</taxon>
        <taxon>Tracheophyta</taxon>
        <taxon>Spermatophyta</taxon>
        <taxon>Magnoliopsida</taxon>
        <taxon>Liliopsida</taxon>
        <taxon>Poales</taxon>
        <taxon>Poaceae</taxon>
        <taxon>BOP clade</taxon>
        <taxon>Pooideae</taxon>
        <taxon>Triticodae</taxon>
        <taxon>Triticeae</taxon>
        <taxon>Triticinae</taxon>
        <taxon>Aegilops</taxon>
    </lineage>
</organism>
<reference evidence="2" key="5">
    <citation type="journal article" date="2021" name="G3 (Bethesda)">
        <title>Aegilops tauschii genome assembly Aet v5.0 features greater sequence contiguity and improved annotation.</title>
        <authorList>
            <person name="Wang L."/>
            <person name="Zhu T."/>
            <person name="Rodriguez J.C."/>
            <person name="Deal K.R."/>
            <person name="Dubcovsky J."/>
            <person name="McGuire P.E."/>
            <person name="Lux T."/>
            <person name="Spannagl M."/>
            <person name="Mayer K.F.X."/>
            <person name="Baldrich P."/>
            <person name="Meyers B.C."/>
            <person name="Huo N."/>
            <person name="Gu Y.Q."/>
            <person name="Zhou H."/>
            <person name="Devos K.M."/>
            <person name="Bennetzen J.L."/>
            <person name="Unver T."/>
            <person name="Budak H."/>
            <person name="Gulick P.J."/>
            <person name="Galiba G."/>
            <person name="Kalapos B."/>
            <person name="Nelson D.R."/>
            <person name="Li P."/>
            <person name="You F.M."/>
            <person name="Luo M.C."/>
            <person name="Dvorak J."/>
        </authorList>
    </citation>
    <scope>NUCLEOTIDE SEQUENCE [LARGE SCALE GENOMIC DNA]</scope>
    <source>
        <strain evidence="2">cv. AL8/78</strain>
    </source>
</reference>
<feature type="region of interest" description="Disordered" evidence="1">
    <location>
        <begin position="1"/>
        <end position="39"/>
    </location>
</feature>
<accession>A0A453B528</accession>
<dbReference type="EnsemblPlants" id="AET2Gv20365000.8">
    <property type="protein sequence ID" value="AET2Gv20365000.8"/>
    <property type="gene ID" value="AET2Gv20365000"/>
</dbReference>
<reference evidence="2" key="3">
    <citation type="journal article" date="2017" name="Nature">
        <title>Genome sequence of the progenitor of the wheat D genome Aegilops tauschii.</title>
        <authorList>
            <person name="Luo M.C."/>
            <person name="Gu Y.Q."/>
            <person name="Puiu D."/>
            <person name="Wang H."/>
            <person name="Twardziok S.O."/>
            <person name="Deal K.R."/>
            <person name="Huo N."/>
            <person name="Zhu T."/>
            <person name="Wang L."/>
            <person name="Wang Y."/>
            <person name="McGuire P.E."/>
            <person name="Liu S."/>
            <person name="Long H."/>
            <person name="Ramasamy R.K."/>
            <person name="Rodriguez J.C."/>
            <person name="Van S.L."/>
            <person name="Yuan L."/>
            <person name="Wang Z."/>
            <person name="Xia Z."/>
            <person name="Xiao L."/>
            <person name="Anderson O.D."/>
            <person name="Ouyang S."/>
            <person name="Liang Y."/>
            <person name="Zimin A.V."/>
            <person name="Pertea G."/>
            <person name="Qi P."/>
            <person name="Bennetzen J.L."/>
            <person name="Dai X."/>
            <person name="Dawson M.W."/>
            <person name="Muller H.G."/>
            <person name="Kugler K."/>
            <person name="Rivarola-Duarte L."/>
            <person name="Spannagl M."/>
            <person name="Mayer K.F.X."/>
            <person name="Lu F.H."/>
            <person name="Bevan M.W."/>
            <person name="Leroy P."/>
            <person name="Li P."/>
            <person name="You F.M."/>
            <person name="Sun Q."/>
            <person name="Liu Z."/>
            <person name="Lyons E."/>
            <person name="Wicker T."/>
            <person name="Salzberg S.L."/>
            <person name="Devos K.M."/>
            <person name="Dvorak J."/>
        </authorList>
    </citation>
    <scope>NUCLEOTIDE SEQUENCE [LARGE SCALE GENOMIC DNA]</scope>
    <source>
        <strain evidence="2">cv. AL8/78</strain>
    </source>
</reference>
<reference evidence="2" key="4">
    <citation type="submission" date="2019-03" db="UniProtKB">
        <authorList>
            <consortium name="EnsemblPlants"/>
        </authorList>
    </citation>
    <scope>IDENTIFICATION</scope>
</reference>
<keyword evidence="3" id="KW-1185">Reference proteome</keyword>
<evidence type="ECO:0000313" key="3">
    <source>
        <dbReference type="Proteomes" id="UP000015105"/>
    </source>
</evidence>
<dbReference type="AlphaFoldDB" id="A0A453B528"/>
<evidence type="ECO:0000313" key="2">
    <source>
        <dbReference type="EnsemblPlants" id="AET2Gv20365000.8"/>
    </source>
</evidence>
<sequence>KASPRRRRTSHGFLPTLIPPSDASKPFPPHTINQHAPPPCHRHYQKLDLSCEWLNFPVRPEAPHRNSNIPGGQNLTLTKICLLSGKYAFL</sequence>
<dbReference type="Proteomes" id="UP000015105">
    <property type="component" value="Chromosome 2D"/>
</dbReference>
<reference evidence="3" key="2">
    <citation type="journal article" date="2017" name="Nat. Plants">
        <title>The Aegilops tauschii genome reveals multiple impacts of transposons.</title>
        <authorList>
            <person name="Zhao G."/>
            <person name="Zou C."/>
            <person name="Li K."/>
            <person name="Wang K."/>
            <person name="Li T."/>
            <person name="Gao L."/>
            <person name="Zhang X."/>
            <person name="Wang H."/>
            <person name="Yang Z."/>
            <person name="Liu X."/>
            <person name="Jiang W."/>
            <person name="Mao L."/>
            <person name="Kong X."/>
            <person name="Jiao Y."/>
            <person name="Jia J."/>
        </authorList>
    </citation>
    <scope>NUCLEOTIDE SEQUENCE [LARGE SCALE GENOMIC DNA]</scope>
    <source>
        <strain evidence="3">cv. AL8/78</strain>
    </source>
</reference>
<dbReference type="EnsemblPlants" id="AET2Gv20365000.7">
    <property type="protein sequence ID" value="AET2Gv20365000.7"/>
    <property type="gene ID" value="AET2Gv20365000"/>
</dbReference>
<dbReference type="Gramene" id="AET2Gv20365000.8">
    <property type="protein sequence ID" value="AET2Gv20365000.8"/>
    <property type="gene ID" value="AET2Gv20365000"/>
</dbReference>
<name>A0A453B528_AEGTS</name>